<feature type="domain" description="VQ" evidence="2">
    <location>
        <begin position="30"/>
        <end position="51"/>
    </location>
</feature>
<dbReference type="Proteomes" id="UP000298416">
    <property type="component" value="Unassembled WGS sequence"/>
</dbReference>
<reference evidence="3" key="2">
    <citation type="submission" date="2020-08" db="EMBL/GenBank/DDBJ databases">
        <title>Plant Genome Project.</title>
        <authorList>
            <person name="Zhang R.-G."/>
        </authorList>
    </citation>
    <scope>NUCLEOTIDE SEQUENCE</scope>
    <source>
        <strain evidence="3">Huo1</strain>
        <tissue evidence="3">Leaf</tissue>
    </source>
</reference>
<reference evidence="3" key="1">
    <citation type="submission" date="2018-01" db="EMBL/GenBank/DDBJ databases">
        <authorList>
            <person name="Mao J.F."/>
        </authorList>
    </citation>
    <scope>NUCLEOTIDE SEQUENCE</scope>
    <source>
        <strain evidence="3">Huo1</strain>
        <tissue evidence="3">Leaf</tissue>
    </source>
</reference>
<organism evidence="3">
    <name type="scientific">Salvia splendens</name>
    <name type="common">Scarlet sage</name>
    <dbReference type="NCBI Taxonomy" id="180675"/>
    <lineage>
        <taxon>Eukaryota</taxon>
        <taxon>Viridiplantae</taxon>
        <taxon>Streptophyta</taxon>
        <taxon>Embryophyta</taxon>
        <taxon>Tracheophyta</taxon>
        <taxon>Spermatophyta</taxon>
        <taxon>Magnoliopsida</taxon>
        <taxon>eudicotyledons</taxon>
        <taxon>Gunneridae</taxon>
        <taxon>Pentapetalae</taxon>
        <taxon>asterids</taxon>
        <taxon>lamiids</taxon>
        <taxon>Lamiales</taxon>
        <taxon>Lamiaceae</taxon>
        <taxon>Nepetoideae</taxon>
        <taxon>Mentheae</taxon>
        <taxon>Salviinae</taxon>
        <taxon>Salvia</taxon>
        <taxon>Salvia subgen. Calosphace</taxon>
        <taxon>core Calosphace</taxon>
    </lineage>
</organism>
<dbReference type="EMBL" id="PNBA02000011">
    <property type="protein sequence ID" value="KAG6407128.1"/>
    <property type="molecule type" value="Genomic_DNA"/>
</dbReference>
<evidence type="ECO:0000259" key="2">
    <source>
        <dbReference type="Pfam" id="PF05678"/>
    </source>
</evidence>
<sequence length="148" mass="16401">MGKKSKQSSPLTKQEKKQQSNNTLMKMLKPKVFITDSSNFKSLVQQLTGNEASSPPPPPRIHSAASPPPPHAYRDVSFDSSLEGSPDLRAMDSFDYGFDLSSQIVDLEEILMGIDSINYSSFSGFDSCSYANIQQEVCKYDYDFSGLI</sequence>
<accession>A0A8X8ZJQ3</accession>
<dbReference type="InterPro" id="IPR008889">
    <property type="entry name" value="VQ"/>
</dbReference>
<evidence type="ECO:0000256" key="1">
    <source>
        <dbReference type="SAM" id="MobiDB-lite"/>
    </source>
</evidence>
<evidence type="ECO:0000313" key="4">
    <source>
        <dbReference type="Proteomes" id="UP000298416"/>
    </source>
</evidence>
<name>A0A8X8ZJQ3_SALSN</name>
<protein>
    <recommendedName>
        <fullName evidence="2">VQ domain-containing protein</fullName>
    </recommendedName>
</protein>
<dbReference type="AlphaFoldDB" id="A0A8X8ZJQ3"/>
<gene>
    <name evidence="3" type="ORF">SASPL_130111</name>
</gene>
<feature type="region of interest" description="Disordered" evidence="1">
    <location>
        <begin position="44"/>
        <end position="80"/>
    </location>
</feature>
<dbReference type="Pfam" id="PF05678">
    <property type="entry name" value="VQ"/>
    <property type="match status" value="1"/>
</dbReference>
<keyword evidence="4" id="KW-1185">Reference proteome</keyword>
<feature type="region of interest" description="Disordered" evidence="1">
    <location>
        <begin position="1"/>
        <end position="28"/>
    </location>
</feature>
<evidence type="ECO:0000313" key="3">
    <source>
        <dbReference type="EMBL" id="KAG6407128.1"/>
    </source>
</evidence>
<proteinExistence type="predicted"/>
<comment type="caution">
    <text evidence="3">The sequence shown here is derived from an EMBL/GenBank/DDBJ whole genome shotgun (WGS) entry which is preliminary data.</text>
</comment>
<feature type="compositionally biased region" description="Pro residues" evidence="1">
    <location>
        <begin position="54"/>
        <end position="71"/>
    </location>
</feature>